<dbReference type="Pfam" id="PF07969">
    <property type="entry name" value="Amidohydro_3"/>
    <property type="match status" value="1"/>
</dbReference>
<dbReference type="Gene3D" id="3.20.20.140">
    <property type="entry name" value="Metal-dependent hydrolases"/>
    <property type="match status" value="1"/>
</dbReference>
<dbReference type="InterPro" id="IPR032466">
    <property type="entry name" value="Metal_Hydrolase"/>
</dbReference>
<dbReference type="Gene3D" id="2.30.40.10">
    <property type="entry name" value="Urease, subunit C, domain 1"/>
    <property type="match status" value="1"/>
</dbReference>
<dbReference type="EMBL" id="CP008947">
    <property type="protein sequence ID" value="AII05455.1"/>
    <property type="molecule type" value="Genomic_DNA"/>
</dbReference>
<sequence>MNTDTTTHYRGGRIFTAAEPAWAESMIVQGDRLTYVGDTATADTLSGDARVVELGGAFVLPGFIDAHTHLLMMGQALQKVDLQSAADLNDIQDRLRRFAAENPDAPRLLGRSWLFPALDGHAPTRQMIDAAEADRPVYLDSNDVHSAWVNTAALRELGIDADTPDPIGGRIERDPVTGEATGMLYETAVTQIVWPTLAKLVSDTERDVALAAAFEQYLADGVTGAVDMALGADEVEALERALAAGGGTLPLRVAGHWLIERTDSDEENVRQVHEAVEHQRRLQGPWLRMAGIKIIIDGVIDSCTAAMKEPYSDGTNAEPIWDLASLAPVVVAADAAGLQVALHAIGDEASEIALAALEQAIAANGIRPRRHRMEHLETITKDNVQRLARLGIVASMQPVHADPAIQDNWRAMLGDHRVERAFPWPEMTAAGAVLALGSDAPTAPHPPLPNMYIATTRKSAIDPALAPNLPQYALPMADALAHATRDAAYSCRWDDLTGQLAAGKAADFVVLDGDPFTAGADSLLTARVQLTVVAGAVRHEVEVAGSHPA</sequence>
<proteinExistence type="predicted"/>
<evidence type="ECO:0000313" key="3">
    <source>
        <dbReference type="Proteomes" id="UP000028488"/>
    </source>
</evidence>
<dbReference type="AlphaFoldDB" id="A0A076EGW8"/>
<dbReference type="PANTHER" id="PTHR22642">
    <property type="entry name" value="IMIDAZOLONEPROPIONASE"/>
    <property type="match status" value="1"/>
</dbReference>
<evidence type="ECO:0000259" key="1">
    <source>
        <dbReference type="Pfam" id="PF07969"/>
    </source>
</evidence>
<dbReference type="Proteomes" id="UP000028488">
    <property type="component" value="Chromosome"/>
</dbReference>
<reference evidence="2 3" key="1">
    <citation type="submission" date="2014-07" db="EMBL/GenBank/DDBJ databases">
        <title>Genome Sequence of Rhodococcus opacus Strain R7, a Biodegrader of Mono- and Polycyclic Aromatic Hydrocarbons.</title>
        <authorList>
            <person name="Di Gennaro P."/>
            <person name="Zampolli J."/>
            <person name="Presti I."/>
            <person name="Cappelletti M."/>
            <person name="D'Ursi P."/>
            <person name="Orro A."/>
            <person name="Mezzelani A."/>
            <person name="Milanesi L."/>
        </authorList>
    </citation>
    <scope>NUCLEOTIDE SEQUENCE [LARGE SCALE GENOMIC DNA]</scope>
    <source>
        <strain evidence="2 3">R7</strain>
    </source>
</reference>
<dbReference type="GO" id="GO:0016810">
    <property type="term" value="F:hydrolase activity, acting on carbon-nitrogen (but not peptide) bonds"/>
    <property type="evidence" value="ECO:0007669"/>
    <property type="project" value="InterPro"/>
</dbReference>
<accession>A0A076EGW8</accession>
<keyword evidence="2" id="KW-0378">Hydrolase</keyword>
<dbReference type="CDD" id="cd01300">
    <property type="entry name" value="YtcJ_like"/>
    <property type="match status" value="1"/>
</dbReference>
<dbReference type="InterPro" id="IPR011059">
    <property type="entry name" value="Metal-dep_hydrolase_composite"/>
</dbReference>
<dbReference type="eggNOG" id="COG1574">
    <property type="taxonomic scope" value="Bacteria"/>
</dbReference>
<dbReference type="Gene3D" id="3.10.310.70">
    <property type="match status" value="1"/>
</dbReference>
<organism evidence="2 3">
    <name type="scientific">Rhodococcus opacus</name>
    <name type="common">Nocardia opaca</name>
    <dbReference type="NCBI Taxonomy" id="37919"/>
    <lineage>
        <taxon>Bacteria</taxon>
        <taxon>Bacillati</taxon>
        <taxon>Actinomycetota</taxon>
        <taxon>Actinomycetes</taxon>
        <taxon>Mycobacteriales</taxon>
        <taxon>Nocardiaceae</taxon>
        <taxon>Rhodococcus</taxon>
    </lineage>
</organism>
<dbReference type="SUPFAM" id="SSF51556">
    <property type="entry name" value="Metallo-dependent hydrolases"/>
    <property type="match status" value="1"/>
</dbReference>
<dbReference type="InterPro" id="IPR033932">
    <property type="entry name" value="YtcJ-like"/>
</dbReference>
<dbReference type="InterPro" id="IPR013108">
    <property type="entry name" value="Amidohydro_3"/>
</dbReference>
<evidence type="ECO:0000313" key="2">
    <source>
        <dbReference type="EMBL" id="AII05455.1"/>
    </source>
</evidence>
<dbReference type="PANTHER" id="PTHR22642:SF20">
    <property type="entry name" value="AMIDOHYDROLASE 3 DOMAIN-CONTAINING PROTEIN"/>
    <property type="match status" value="1"/>
</dbReference>
<name>A0A076EGW8_RHOOP</name>
<dbReference type="SUPFAM" id="SSF51338">
    <property type="entry name" value="Composite domain of metallo-dependent hydrolases"/>
    <property type="match status" value="1"/>
</dbReference>
<protein>
    <submittedName>
        <fullName evidence="2">Amidohydrolase</fullName>
    </submittedName>
</protein>
<gene>
    <name evidence="2" type="ORF">EP51_12810</name>
</gene>
<feature type="domain" description="Amidohydrolase 3" evidence="1">
    <location>
        <begin position="50"/>
        <end position="537"/>
    </location>
</feature>
<dbReference type="RefSeq" id="WP_128639449.1">
    <property type="nucleotide sequence ID" value="NZ_CP008947.1"/>
</dbReference>